<evidence type="ECO:0000256" key="1">
    <source>
        <dbReference type="SAM" id="MobiDB-lite"/>
    </source>
</evidence>
<dbReference type="InParanoid" id="A0A7R8UQT0"/>
<feature type="signal peptide" evidence="2">
    <location>
        <begin position="1"/>
        <end position="18"/>
    </location>
</feature>
<keyword evidence="4" id="KW-1185">Reference proteome</keyword>
<dbReference type="AlphaFoldDB" id="A0A7R8UQT0"/>
<gene>
    <name evidence="3" type="ORF">HERILL_LOCUS7921</name>
</gene>
<feature type="compositionally biased region" description="Low complexity" evidence="1">
    <location>
        <begin position="112"/>
        <end position="126"/>
    </location>
</feature>
<keyword evidence="2" id="KW-0732">Signal</keyword>
<feature type="chain" id="PRO_5030890431" evidence="2">
    <location>
        <begin position="19"/>
        <end position="308"/>
    </location>
</feature>
<dbReference type="Proteomes" id="UP000594454">
    <property type="component" value="Chromosome 3"/>
</dbReference>
<dbReference type="EMBL" id="LR899011">
    <property type="protein sequence ID" value="CAD7085055.1"/>
    <property type="molecule type" value="Genomic_DNA"/>
</dbReference>
<dbReference type="OrthoDB" id="7443691at2759"/>
<proteinExistence type="predicted"/>
<reference evidence="3 4" key="1">
    <citation type="submission" date="2020-11" db="EMBL/GenBank/DDBJ databases">
        <authorList>
            <person name="Wallbank WR R."/>
            <person name="Pardo Diaz C."/>
            <person name="Kozak K."/>
            <person name="Martin S."/>
            <person name="Jiggins C."/>
            <person name="Moest M."/>
            <person name="Warren A I."/>
            <person name="Generalovic N T."/>
            <person name="Byers J.R.P. K."/>
            <person name="Montejo-Kovacevich G."/>
            <person name="Yen C E."/>
        </authorList>
    </citation>
    <scope>NUCLEOTIDE SEQUENCE [LARGE SCALE GENOMIC DNA]</scope>
</reference>
<feature type="region of interest" description="Disordered" evidence="1">
    <location>
        <begin position="105"/>
        <end position="162"/>
    </location>
</feature>
<accession>A0A7R8UQT0</accession>
<evidence type="ECO:0000256" key="2">
    <source>
        <dbReference type="SAM" id="SignalP"/>
    </source>
</evidence>
<protein>
    <submittedName>
        <fullName evidence="3">Uncharacterized protein</fullName>
    </submittedName>
</protein>
<dbReference type="FunCoup" id="A0A7R8UQT0">
    <property type="interactions" value="1"/>
</dbReference>
<evidence type="ECO:0000313" key="3">
    <source>
        <dbReference type="EMBL" id="CAD7085055.1"/>
    </source>
</evidence>
<organism evidence="3 4">
    <name type="scientific">Hermetia illucens</name>
    <name type="common">Black soldier fly</name>
    <dbReference type="NCBI Taxonomy" id="343691"/>
    <lineage>
        <taxon>Eukaryota</taxon>
        <taxon>Metazoa</taxon>
        <taxon>Ecdysozoa</taxon>
        <taxon>Arthropoda</taxon>
        <taxon>Hexapoda</taxon>
        <taxon>Insecta</taxon>
        <taxon>Pterygota</taxon>
        <taxon>Neoptera</taxon>
        <taxon>Endopterygota</taxon>
        <taxon>Diptera</taxon>
        <taxon>Brachycera</taxon>
        <taxon>Stratiomyomorpha</taxon>
        <taxon>Stratiomyidae</taxon>
        <taxon>Hermetiinae</taxon>
        <taxon>Hermetia</taxon>
    </lineage>
</organism>
<feature type="region of interest" description="Disordered" evidence="1">
    <location>
        <begin position="224"/>
        <end position="308"/>
    </location>
</feature>
<sequence length="308" mass="32990">MDAKIAILLVCTLQYVNCAGLLRTPKVYNALITTDENLTPSRAFPLIQPTIHETGIAAFPFGFHAYRYINPGLRSQFGPPGSDALFRSAPPHPYGAFPKEQIPLESPQNQIPESGPGPLELPPSSSQAPIRAPEGEIRPPFALPHPPQGGEQLPIPPEAGRPPIPLNEFGLPPSLVPLPSFPRPQNPINLQPYPFNSYPLIYDSYNNFPEQYLPPFGYYPPATAFGNAGPKKEGQPGLKPTVPAEKPQSPQPAQNPASGEASNSATLSPDALKVQPNIDGIKNISANRNSEVPDVPPPPIPSGAKSAE</sequence>
<evidence type="ECO:0000313" key="4">
    <source>
        <dbReference type="Proteomes" id="UP000594454"/>
    </source>
</evidence>
<name>A0A7R8UQT0_HERIL</name>
<dbReference type="OMA" id="YAPFGPF"/>
<feature type="compositionally biased region" description="Low complexity" evidence="1">
    <location>
        <begin position="247"/>
        <end position="258"/>
    </location>
</feature>